<dbReference type="InterPro" id="IPR023393">
    <property type="entry name" value="START-like_dom_sf"/>
</dbReference>
<dbReference type="Proteomes" id="UP001199135">
    <property type="component" value="Unassembled WGS sequence"/>
</dbReference>
<evidence type="ECO:0000313" key="1">
    <source>
        <dbReference type="EMBL" id="MCC7658151.1"/>
    </source>
</evidence>
<name>A0ABS8J2D1_9GAMM</name>
<reference evidence="1 2" key="1">
    <citation type="submission" date="2019-08" db="EMBL/GenBank/DDBJ databases">
        <title>Genome sequencing of Psyttalia spp.-associated microbial isolates reveals a potentially novel species in the Serratia genus.</title>
        <authorList>
            <person name="Tannieres-Laurent M."/>
            <person name="Sparks M.E."/>
            <person name="Blackburn M.B."/>
            <person name="Gundersen-Rindal D.E."/>
            <person name="Bon M.-C."/>
        </authorList>
    </citation>
    <scope>NUCLEOTIDE SEQUENCE [LARGE SCALE GENOMIC DNA]</scope>
    <source>
        <strain evidence="2">Pon4B</strain>
    </source>
</reference>
<dbReference type="SUPFAM" id="SSF55961">
    <property type="entry name" value="Bet v1-like"/>
    <property type="match status" value="1"/>
</dbReference>
<dbReference type="Gene3D" id="3.30.530.20">
    <property type="match status" value="1"/>
</dbReference>
<keyword evidence="2" id="KW-1185">Reference proteome</keyword>
<dbReference type="EMBL" id="VOSO01000008">
    <property type="protein sequence ID" value="MCC7658151.1"/>
    <property type="molecule type" value="Genomic_DNA"/>
</dbReference>
<sequence>MLSAQTLHIAINRPCDEVYAFLSRPENFPLWAKGLANSLRQEDEGWVADTPQGKLRIRFSAPNAFGVLDHWVTLPNGSVVYVPLRTLANRHGTEVIFTLFRQPEMDDAMFARDAGLVNADLQALKRLLESR</sequence>
<organism evidence="1 2">
    <name type="scientific">Serratia montpellierensis</name>
    <dbReference type="NCBI Taxonomy" id="2598730"/>
    <lineage>
        <taxon>Bacteria</taxon>
        <taxon>Pseudomonadati</taxon>
        <taxon>Pseudomonadota</taxon>
        <taxon>Gammaproteobacteria</taxon>
        <taxon>Enterobacterales</taxon>
        <taxon>Yersiniaceae</taxon>
        <taxon>Serratia</taxon>
    </lineage>
</organism>
<evidence type="ECO:0000313" key="2">
    <source>
        <dbReference type="Proteomes" id="UP001199135"/>
    </source>
</evidence>
<comment type="caution">
    <text evidence="1">The sequence shown here is derived from an EMBL/GenBank/DDBJ whole genome shotgun (WGS) entry which is preliminary data.</text>
</comment>
<accession>A0ABS8J2D1</accession>
<gene>
    <name evidence="1" type="ORF">FUU20_05140</name>
</gene>
<proteinExistence type="predicted"/>
<dbReference type="RefSeq" id="WP_230489746.1">
    <property type="nucleotide sequence ID" value="NZ_VOSN01000013.1"/>
</dbReference>
<protein>
    <submittedName>
        <fullName evidence="1">SRPBCC family protein</fullName>
    </submittedName>
</protein>